<accession>A0A2H0YQ07</accession>
<dbReference type="InterPro" id="IPR019874">
    <property type="entry name" value="RF_methyltr_PrmC"/>
</dbReference>
<keyword evidence="3" id="KW-0949">S-adenosyl-L-methionine</keyword>
<gene>
    <name evidence="6" type="primary">prmC</name>
    <name evidence="6" type="ORF">COT26_02590</name>
</gene>
<dbReference type="Pfam" id="PF17827">
    <property type="entry name" value="PrmC_N"/>
    <property type="match status" value="1"/>
</dbReference>
<evidence type="ECO:0000259" key="5">
    <source>
        <dbReference type="Pfam" id="PF17827"/>
    </source>
</evidence>
<dbReference type="InterPro" id="IPR004556">
    <property type="entry name" value="HemK-like"/>
</dbReference>
<dbReference type="InterPro" id="IPR040758">
    <property type="entry name" value="PrmC_N"/>
</dbReference>
<dbReference type="AlphaFoldDB" id="A0A2H0YQ07"/>
<evidence type="ECO:0000256" key="2">
    <source>
        <dbReference type="ARBA" id="ARBA00022679"/>
    </source>
</evidence>
<evidence type="ECO:0000256" key="3">
    <source>
        <dbReference type="ARBA" id="ARBA00022691"/>
    </source>
</evidence>
<dbReference type="InterPro" id="IPR025714">
    <property type="entry name" value="Methyltranfer_dom"/>
</dbReference>
<proteinExistence type="predicted"/>
<organism evidence="6 7">
    <name type="scientific">Candidatus Kerfeldbacteria bacterium CG08_land_8_20_14_0_20_43_14</name>
    <dbReference type="NCBI Taxonomy" id="2014246"/>
    <lineage>
        <taxon>Bacteria</taxon>
        <taxon>Candidatus Kerfeldiibacteriota</taxon>
    </lineage>
</organism>
<protein>
    <submittedName>
        <fullName evidence="6">Peptide chain release factor N(5)-glutamine methyltransferase</fullName>
    </submittedName>
</protein>
<dbReference type="Gene3D" id="3.40.50.150">
    <property type="entry name" value="Vaccinia Virus protein VP39"/>
    <property type="match status" value="1"/>
</dbReference>
<dbReference type="NCBIfam" id="TIGR00536">
    <property type="entry name" value="hemK_fam"/>
    <property type="match status" value="1"/>
</dbReference>
<dbReference type="InterPro" id="IPR050320">
    <property type="entry name" value="N5-glutamine_MTase"/>
</dbReference>
<dbReference type="Pfam" id="PF13847">
    <property type="entry name" value="Methyltransf_31"/>
    <property type="match status" value="1"/>
</dbReference>
<evidence type="ECO:0000313" key="7">
    <source>
        <dbReference type="Proteomes" id="UP000236845"/>
    </source>
</evidence>
<reference evidence="7" key="1">
    <citation type="submission" date="2017-09" db="EMBL/GenBank/DDBJ databases">
        <title>Depth-based differentiation of microbial function through sediment-hosted aquifers and enrichment of novel symbionts in the deep terrestrial subsurface.</title>
        <authorList>
            <person name="Probst A.J."/>
            <person name="Ladd B."/>
            <person name="Jarett J.K."/>
            <person name="Geller-Mcgrath D.E."/>
            <person name="Sieber C.M.K."/>
            <person name="Emerson J.B."/>
            <person name="Anantharaman K."/>
            <person name="Thomas B.C."/>
            <person name="Malmstrom R."/>
            <person name="Stieglmeier M."/>
            <person name="Klingl A."/>
            <person name="Woyke T."/>
            <person name="Ryan C.M."/>
            <person name="Banfield J.F."/>
        </authorList>
    </citation>
    <scope>NUCLEOTIDE SEQUENCE [LARGE SCALE GENOMIC DNA]</scope>
</reference>
<dbReference type="EMBL" id="PEXW01000058">
    <property type="protein sequence ID" value="PIS40577.1"/>
    <property type="molecule type" value="Genomic_DNA"/>
</dbReference>
<name>A0A2H0YQ07_9BACT</name>
<evidence type="ECO:0000256" key="1">
    <source>
        <dbReference type="ARBA" id="ARBA00022603"/>
    </source>
</evidence>
<dbReference type="Proteomes" id="UP000236845">
    <property type="component" value="Unassembled WGS sequence"/>
</dbReference>
<dbReference type="SUPFAM" id="SSF53335">
    <property type="entry name" value="S-adenosyl-L-methionine-dependent methyltransferases"/>
    <property type="match status" value="1"/>
</dbReference>
<dbReference type="PANTHER" id="PTHR18895:SF74">
    <property type="entry name" value="MTRF1L RELEASE FACTOR GLUTAMINE METHYLTRANSFERASE"/>
    <property type="match status" value="1"/>
</dbReference>
<dbReference type="PANTHER" id="PTHR18895">
    <property type="entry name" value="HEMK METHYLTRANSFERASE"/>
    <property type="match status" value="1"/>
</dbReference>
<comment type="caution">
    <text evidence="6">The sequence shown here is derived from an EMBL/GenBank/DDBJ whole genome shotgun (WGS) entry which is preliminary data.</text>
</comment>
<evidence type="ECO:0000259" key="4">
    <source>
        <dbReference type="Pfam" id="PF13847"/>
    </source>
</evidence>
<keyword evidence="1 6" id="KW-0489">Methyltransferase</keyword>
<sequence length="277" mass="31719">MPPKKLSIQEILLKAQKLINNTPINLNEARDIFEFVSNKPKSFLVAYPDHKIDSEKTKLFFSLLKQRIKGVPFAHLIGQKGFYGLDFKIDNNVLIPRPETEQMIDWILKKFPRDARMTIADIGTGSGCIAVTLAKYFPKAEIIAVDISKKALTMAGHNARLHGVSQKIKFIQGSLLYPLNKFARIDLIAGNLPYLTKPELLRVPFEPKIALDGGEQGLELIYELIDQIIERQIPRAILEISPLQEPWLETKMRDYKNYKFEFQKDLSGKIRFLVLEN</sequence>
<dbReference type="CDD" id="cd02440">
    <property type="entry name" value="AdoMet_MTases"/>
    <property type="match status" value="1"/>
</dbReference>
<keyword evidence="2 6" id="KW-0808">Transferase</keyword>
<dbReference type="GO" id="GO:0102559">
    <property type="term" value="F:peptide chain release factor N(5)-glutamine methyltransferase activity"/>
    <property type="evidence" value="ECO:0007669"/>
    <property type="project" value="UniProtKB-EC"/>
</dbReference>
<dbReference type="GO" id="GO:0032259">
    <property type="term" value="P:methylation"/>
    <property type="evidence" value="ECO:0007669"/>
    <property type="project" value="UniProtKB-KW"/>
</dbReference>
<dbReference type="NCBIfam" id="TIGR03534">
    <property type="entry name" value="RF_mod_PrmC"/>
    <property type="match status" value="1"/>
</dbReference>
<evidence type="ECO:0000313" key="6">
    <source>
        <dbReference type="EMBL" id="PIS40577.1"/>
    </source>
</evidence>
<feature type="domain" description="Release factor glutamine methyltransferase N-terminal" evidence="5">
    <location>
        <begin position="13"/>
        <end position="78"/>
    </location>
</feature>
<dbReference type="InterPro" id="IPR029063">
    <property type="entry name" value="SAM-dependent_MTases_sf"/>
</dbReference>
<dbReference type="Gene3D" id="1.10.8.10">
    <property type="entry name" value="DNA helicase RuvA subunit, C-terminal domain"/>
    <property type="match status" value="1"/>
</dbReference>
<feature type="domain" description="Methyltransferase" evidence="4">
    <location>
        <begin position="115"/>
        <end position="188"/>
    </location>
</feature>